<keyword evidence="3" id="KW-1185">Reference proteome</keyword>
<proteinExistence type="predicted"/>
<feature type="domain" description="Tetratricopeptide repeat protein 7 N-terminal" evidence="1">
    <location>
        <begin position="1"/>
        <end position="47"/>
    </location>
</feature>
<dbReference type="Pfam" id="PF19440">
    <property type="entry name" value="TTC7_N"/>
    <property type="match status" value="1"/>
</dbReference>
<dbReference type="Proteomes" id="UP001266305">
    <property type="component" value="Unassembled WGS sequence"/>
</dbReference>
<feature type="non-terminal residue" evidence="2">
    <location>
        <position position="1"/>
    </location>
</feature>
<evidence type="ECO:0000313" key="3">
    <source>
        <dbReference type="Proteomes" id="UP001266305"/>
    </source>
</evidence>
<gene>
    <name evidence="2" type="primary">TTC7B_3</name>
    <name evidence="2" type="ORF">P7K49_018465</name>
</gene>
<comment type="caution">
    <text evidence="2">The sequence shown here is derived from an EMBL/GenBank/DDBJ whole genome shotgun (WGS) entry which is preliminary data.</text>
</comment>
<name>A0ABQ9V5G8_SAGOE</name>
<feature type="non-terminal residue" evidence="2">
    <location>
        <position position="57"/>
    </location>
</feature>
<dbReference type="PANTHER" id="PTHR23083:SF365">
    <property type="entry name" value="TETRATRICOPEPTIDE REPEAT PROTEIN 7B"/>
    <property type="match status" value="1"/>
</dbReference>
<reference evidence="2 3" key="1">
    <citation type="submission" date="2023-05" db="EMBL/GenBank/DDBJ databases">
        <title>B98-5 Cell Line De Novo Hybrid Assembly: An Optical Mapping Approach.</title>
        <authorList>
            <person name="Kananen K."/>
            <person name="Auerbach J.A."/>
            <person name="Kautto E."/>
            <person name="Blachly J.S."/>
        </authorList>
    </citation>
    <scope>NUCLEOTIDE SEQUENCE [LARGE SCALE GENOMIC DNA]</scope>
    <source>
        <strain evidence="2">B95-8</strain>
        <tissue evidence="2">Cell line</tissue>
    </source>
</reference>
<organism evidence="2 3">
    <name type="scientific">Saguinus oedipus</name>
    <name type="common">Cotton-top tamarin</name>
    <name type="synonym">Oedipomidas oedipus</name>
    <dbReference type="NCBI Taxonomy" id="9490"/>
    <lineage>
        <taxon>Eukaryota</taxon>
        <taxon>Metazoa</taxon>
        <taxon>Chordata</taxon>
        <taxon>Craniata</taxon>
        <taxon>Vertebrata</taxon>
        <taxon>Euteleostomi</taxon>
        <taxon>Mammalia</taxon>
        <taxon>Eutheria</taxon>
        <taxon>Euarchontoglires</taxon>
        <taxon>Primates</taxon>
        <taxon>Haplorrhini</taxon>
        <taxon>Platyrrhini</taxon>
        <taxon>Cebidae</taxon>
        <taxon>Callitrichinae</taxon>
        <taxon>Saguinus</taxon>
    </lineage>
</organism>
<evidence type="ECO:0000313" key="2">
    <source>
        <dbReference type="EMBL" id="KAK2104609.1"/>
    </source>
</evidence>
<dbReference type="InterPro" id="IPR051722">
    <property type="entry name" value="Endocytosis_PI4K-reg_protein"/>
</dbReference>
<dbReference type="PANTHER" id="PTHR23083">
    <property type="entry name" value="TETRATRICOPEPTIDE REPEAT PROTEIN, TPR"/>
    <property type="match status" value="1"/>
</dbReference>
<accession>A0ABQ9V5G8</accession>
<dbReference type="EMBL" id="JASSZA010000008">
    <property type="protein sequence ID" value="KAK2104609.1"/>
    <property type="molecule type" value="Genomic_DNA"/>
</dbReference>
<dbReference type="InterPro" id="IPR045819">
    <property type="entry name" value="TTC7_N"/>
</dbReference>
<evidence type="ECO:0000259" key="1">
    <source>
        <dbReference type="Pfam" id="PF19440"/>
    </source>
</evidence>
<sequence>ANRDAVLSRIPEHKSDRLISLQSASVVYDLLTIALGRRGQYDMLSEVQPLSLVDIQV</sequence>
<protein>
    <submittedName>
        <fullName evidence="2">Tetratricopeptide repeat protein 7B</fullName>
    </submittedName>
</protein>